<evidence type="ECO:0000313" key="2">
    <source>
        <dbReference type="EMBL" id="ASF00625.1"/>
    </source>
</evidence>
<protein>
    <submittedName>
        <fullName evidence="2">Uncharacterized protein</fullName>
    </submittedName>
</protein>
<organism evidence="2">
    <name type="scientific">uncultured virus</name>
    <dbReference type="NCBI Taxonomy" id="340016"/>
    <lineage>
        <taxon>Viruses</taxon>
        <taxon>environmental samples</taxon>
    </lineage>
</organism>
<dbReference type="EMBL" id="KY052847">
    <property type="protein sequence ID" value="ASF00625.1"/>
    <property type="molecule type" value="Genomic_DNA"/>
</dbReference>
<reference evidence="2" key="2">
    <citation type="journal article" date="2017" name="Nat. Commun.">
        <title>Single-virus genomics reveals hidden cosmopolitan and abundant viruses.</title>
        <authorList>
            <person name="Martinez-Hernandez F."/>
            <person name="Fornas O."/>
            <person name="Lluesma Gomez M."/>
            <person name="Bolduc B."/>
            <person name="de la Cruz Pena M.J."/>
            <person name="Martinez J.M."/>
            <person name="Anton J."/>
            <person name="Gasol J.M."/>
            <person name="Rosselli R."/>
            <person name="Rodriguez-Valera F."/>
            <person name="Sullivan M.B."/>
            <person name="Acinas S.G."/>
            <person name="Martinez-Garcia M."/>
        </authorList>
    </citation>
    <scope>NUCLEOTIDE SEQUENCE</scope>
</reference>
<feature type="compositionally biased region" description="Basic residues" evidence="1">
    <location>
        <begin position="1004"/>
        <end position="1025"/>
    </location>
</feature>
<proteinExistence type="predicted"/>
<reference evidence="2" key="1">
    <citation type="submission" date="2016-10" db="EMBL/GenBank/DDBJ databases">
        <authorList>
            <person name="Varghese N."/>
        </authorList>
    </citation>
    <scope>NUCLEOTIDE SEQUENCE</scope>
</reference>
<name>A0A218MMX7_9VIRU</name>
<evidence type="ECO:0000256" key="1">
    <source>
        <dbReference type="SAM" id="MobiDB-lite"/>
    </source>
</evidence>
<accession>A0A218MMX7</accession>
<feature type="region of interest" description="Disordered" evidence="1">
    <location>
        <begin position="1001"/>
        <end position="1025"/>
    </location>
</feature>
<sequence>MRAGAEYVGGDITAAGKIIYEHALQNANVRDVIMDALLDKKQDFNKTLKAIRKNYKLIALSEADAKAVDAATYIDENGNLIKYKNGMGVGWDIFTDNWFDRYFNSDVNIVNPNNLRLIKNNKTFTQEYNVTKSGKVEVTKNINKVKVLDKAIKMSRSIKDPKGITILDFDDTLATTKSLVRYTAPNGETGTLNAEEYASTYQELLSQGYKFDFSEFNKVVKGKIAPLFQKALKLQGKFGPKNMFVLTARPPEAAQAIFDFLKANGLNIPLKNITGLANSTAEAKALWIADKVGEGFNDFYFADDALQNVQAVDNMLEQFDVKRKVQQAKVKFSKTRNETFNDILEEVTGIESKKRFARTKARKRGANKGKFRFFIPPSHEDFVGLLYNFLGKGKIGDTHRDFFEKALVRPLNRANRELDAARQAIANDYKALNKQFPEIKKMLTKKTPDGDFTYQDAIRIYLWDKHGYTIPGLSPVDQKNLVNLIKADPTLQSYAEAINTISKQETYVDPTDGWESGDLRMDLDDATGRVGRSQFFAEFNEAIDDIFSEQNLNKIEAGYGKNLREALEDMIYSIKTGRNRPAGANRLVNNLMNFLNGAVGGVMFFNVRSSVLQQMSLVNYINFADNNIFAAAKAFANQKQYWKDWAFIFNSDMLKQRRGGIQTDVNGAELAETISKSKYPIRTLIRKLLQLGFLPTQIGDNIAIATGGSTYYRNRINKYLREGLSQKEAENKAFDDFQEITQKTQQSARPDMLSQQQKSPVGRLILAFQNVTSQFNRLGKKAGQDMYNRRITPPNTTLLQSDISNASRILYYFAVQNLVFYSLQTALFAAMFSDDEEDTEFFTKKRERLINGSIDSVLRGSGIHGAIFSTLKNMAIKFAEQRGRTYNPDESAVMMEMFNLSPPLGIKARRIANAEKTLFYNKKVIDEMSFFDIDNPQWSAYTNYVQGVTNLPVNRLYNKVQNLRQALNSENQAYQRLLMFLGWSQYNLGIENEKIEKVKESIKKTKPTLRKTPKSKGGKKPKRKK</sequence>